<evidence type="ECO:0000313" key="3">
    <source>
        <dbReference type="Proteomes" id="UP000220246"/>
    </source>
</evidence>
<protein>
    <submittedName>
        <fullName evidence="2">DUF1090 domain-containing protein</fullName>
    </submittedName>
</protein>
<accession>A0A2A7UXP2</accession>
<dbReference type="AlphaFoldDB" id="A0A2A7UXP2"/>
<dbReference type="EMBL" id="PDEA01000001">
    <property type="protein sequence ID" value="PEH90024.1"/>
    <property type="molecule type" value="Genomic_DNA"/>
</dbReference>
<reference evidence="3" key="1">
    <citation type="submission" date="2017-09" db="EMBL/GenBank/DDBJ databases">
        <title>FDA dAtabase for Regulatory Grade micrObial Sequences (FDA-ARGOS): Supporting development and validation of Infectious Disease Dx tests.</title>
        <authorList>
            <person name="Minogue T."/>
            <person name="Wolcott M."/>
            <person name="Wasieloski L."/>
            <person name="Aguilar W."/>
            <person name="Moore D."/>
            <person name="Tallon L."/>
            <person name="Sadzewicz L."/>
            <person name="Ott S."/>
            <person name="Zhao X."/>
            <person name="Nagaraj S."/>
            <person name="Vavikolanu K."/>
            <person name="Aluvathingal J."/>
            <person name="Nadendla S."/>
            <person name="Sichtig H."/>
        </authorList>
    </citation>
    <scope>NUCLEOTIDE SEQUENCE [LARGE SCALE GENOMIC DNA]</scope>
    <source>
        <strain evidence="3">FDAARGOS_394</strain>
    </source>
</reference>
<evidence type="ECO:0000313" key="2">
    <source>
        <dbReference type="EMBL" id="PEH90024.1"/>
    </source>
</evidence>
<gene>
    <name evidence="2" type="ORF">CRM82_16780</name>
</gene>
<comment type="caution">
    <text evidence="2">The sequence shown here is derived from an EMBL/GenBank/DDBJ whole genome shotgun (WGS) entry which is preliminary data.</text>
</comment>
<name>A0A2A7UXP2_COMTR</name>
<feature type="region of interest" description="Disordered" evidence="1">
    <location>
        <begin position="114"/>
        <end position="147"/>
    </location>
</feature>
<evidence type="ECO:0000256" key="1">
    <source>
        <dbReference type="SAM" id="MobiDB-lite"/>
    </source>
</evidence>
<proteinExistence type="predicted"/>
<dbReference type="Proteomes" id="UP000220246">
    <property type="component" value="Unassembled WGS sequence"/>
</dbReference>
<dbReference type="InterPro" id="IPR009468">
    <property type="entry name" value="DUF1090"/>
</dbReference>
<sequence length="160" mass="17368">MAVSRSCHAASAGNAARYCGIMGRSTYGDKPMRTSATLIAIAMSALASQAVLAQPAPPASPVHATCESKRAEIARDIEHAKAKGQSSRVRGLEKALRENQEHCSDAKLAQEHAAKIAAQERKVQERQRELDEAREKGKPSKIADREAKLAKERAELEKLR</sequence>
<dbReference type="Pfam" id="PF06476">
    <property type="entry name" value="DUF1090"/>
    <property type="match status" value="1"/>
</dbReference>
<dbReference type="STRING" id="1219032.GCA_001515545_00716"/>
<keyword evidence="3" id="KW-1185">Reference proteome</keyword>
<organism evidence="2 3">
    <name type="scientific">Comamonas terrigena</name>
    <dbReference type="NCBI Taxonomy" id="32013"/>
    <lineage>
        <taxon>Bacteria</taxon>
        <taxon>Pseudomonadati</taxon>
        <taxon>Pseudomonadota</taxon>
        <taxon>Betaproteobacteria</taxon>
        <taxon>Burkholderiales</taxon>
        <taxon>Comamonadaceae</taxon>
        <taxon>Comamonas</taxon>
    </lineage>
</organism>